<dbReference type="SUPFAM" id="SSF109998">
    <property type="entry name" value="Triger factor/SurA peptide-binding domain-like"/>
    <property type="match status" value="1"/>
</dbReference>
<proteinExistence type="predicted"/>
<dbReference type="InterPro" id="IPR000297">
    <property type="entry name" value="PPIase_PpiC"/>
</dbReference>
<name>A0ABW5NY03_9DEIO</name>
<dbReference type="EMBL" id="JBHUMK010000006">
    <property type="protein sequence ID" value="MFD2607901.1"/>
    <property type="molecule type" value="Genomic_DNA"/>
</dbReference>
<dbReference type="InterPro" id="IPR050245">
    <property type="entry name" value="PrsA_foldase"/>
</dbReference>
<protein>
    <submittedName>
        <fullName evidence="5">Peptidylprolyl isomerase</fullName>
    </submittedName>
</protein>
<dbReference type="Proteomes" id="UP001597475">
    <property type="component" value="Unassembled WGS sequence"/>
</dbReference>
<dbReference type="RefSeq" id="WP_386841965.1">
    <property type="nucleotide sequence ID" value="NZ_JBHUMK010000006.1"/>
</dbReference>
<feature type="chain" id="PRO_5045733584" evidence="3">
    <location>
        <begin position="18"/>
        <end position="356"/>
    </location>
</feature>
<dbReference type="Gene3D" id="3.10.50.40">
    <property type="match status" value="1"/>
</dbReference>
<organism evidence="5 6">
    <name type="scientific">Deinococcus taklimakanensis</name>
    <dbReference type="NCBI Taxonomy" id="536443"/>
    <lineage>
        <taxon>Bacteria</taxon>
        <taxon>Thermotogati</taxon>
        <taxon>Deinococcota</taxon>
        <taxon>Deinococci</taxon>
        <taxon>Deinococcales</taxon>
        <taxon>Deinococcaceae</taxon>
        <taxon>Deinococcus</taxon>
    </lineage>
</organism>
<feature type="domain" description="PpiC" evidence="4">
    <location>
        <begin position="212"/>
        <end position="301"/>
    </location>
</feature>
<sequence>MKQVLLTLALLSSVSLAQTSSPAPVTPAPVTPAPVTPAPAPSSPAPVTPTPAAPAAVTSPAAAAVVATVGRENVTLAEFDAAFRLAVAGILNEQGLPYSADLLTEFAGARPDYLKVFVRERALEQLARASVKPDAARIDARLAEVRAGFEDDADFTGALAEAGYVSADEFRADLERQDVTAAYLAGIQKRSTFGDFVVSNYYNLHRAEFQQPKQACAAHILVATQAEADALAKQVAGGADFAALAKSKSMDPGSAAQGGDLGCFEPGQMVESFDRASFTGPLNQAQVVQSEFGWHVVRVNKRSDGGLLPLAEAAPLIREELSSAAAQKYVDSQVARLNVKTYPEVVTVPAPTPATK</sequence>
<keyword evidence="6" id="KW-1185">Reference proteome</keyword>
<dbReference type="PANTHER" id="PTHR47245:SF2">
    <property type="entry name" value="PEPTIDYL-PROLYL CIS-TRANS ISOMERASE HP_0175-RELATED"/>
    <property type="match status" value="1"/>
</dbReference>
<dbReference type="PANTHER" id="PTHR47245">
    <property type="entry name" value="PEPTIDYLPROLYL ISOMERASE"/>
    <property type="match status" value="1"/>
</dbReference>
<feature type="compositionally biased region" description="Pro residues" evidence="2">
    <location>
        <begin position="24"/>
        <end position="47"/>
    </location>
</feature>
<comment type="caution">
    <text evidence="5">The sequence shown here is derived from an EMBL/GenBank/DDBJ whole genome shotgun (WGS) entry which is preliminary data.</text>
</comment>
<dbReference type="PROSITE" id="PS01096">
    <property type="entry name" value="PPIC_PPIASE_1"/>
    <property type="match status" value="1"/>
</dbReference>
<feature type="signal peptide" evidence="3">
    <location>
        <begin position="1"/>
        <end position="17"/>
    </location>
</feature>
<reference evidence="6" key="1">
    <citation type="journal article" date="2019" name="Int. J. Syst. Evol. Microbiol.">
        <title>The Global Catalogue of Microorganisms (GCM) 10K type strain sequencing project: providing services to taxonomists for standard genome sequencing and annotation.</title>
        <authorList>
            <consortium name="The Broad Institute Genomics Platform"/>
            <consortium name="The Broad Institute Genome Sequencing Center for Infectious Disease"/>
            <person name="Wu L."/>
            <person name="Ma J."/>
        </authorList>
    </citation>
    <scope>NUCLEOTIDE SEQUENCE [LARGE SCALE GENOMIC DNA]</scope>
    <source>
        <strain evidence="6">KCTC 33842</strain>
    </source>
</reference>
<keyword evidence="3" id="KW-0732">Signal</keyword>
<keyword evidence="1" id="KW-0697">Rotamase</keyword>
<dbReference type="Pfam" id="PF13616">
    <property type="entry name" value="Rotamase_3"/>
    <property type="match status" value="1"/>
</dbReference>
<evidence type="ECO:0000256" key="3">
    <source>
        <dbReference type="SAM" id="SignalP"/>
    </source>
</evidence>
<dbReference type="InterPro" id="IPR023058">
    <property type="entry name" value="PPIase_PpiC_CS"/>
</dbReference>
<dbReference type="SUPFAM" id="SSF54534">
    <property type="entry name" value="FKBP-like"/>
    <property type="match status" value="1"/>
</dbReference>
<evidence type="ECO:0000256" key="2">
    <source>
        <dbReference type="SAM" id="MobiDB-lite"/>
    </source>
</evidence>
<evidence type="ECO:0000313" key="6">
    <source>
        <dbReference type="Proteomes" id="UP001597475"/>
    </source>
</evidence>
<dbReference type="InterPro" id="IPR046357">
    <property type="entry name" value="PPIase_dom_sf"/>
</dbReference>
<keyword evidence="1 5" id="KW-0413">Isomerase</keyword>
<feature type="region of interest" description="Disordered" evidence="2">
    <location>
        <begin position="19"/>
        <end position="47"/>
    </location>
</feature>
<gene>
    <name evidence="5" type="ORF">ACFSR9_00395</name>
</gene>
<dbReference type="PROSITE" id="PS50198">
    <property type="entry name" value="PPIC_PPIASE_2"/>
    <property type="match status" value="1"/>
</dbReference>
<accession>A0ABW5NY03</accession>
<evidence type="ECO:0000256" key="1">
    <source>
        <dbReference type="PROSITE-ProRule" id="PRU00278"/>
    </source>
</evidence>
<dbReference type="GO" id="GO:0016853">
    <property type="term" value="F:isomerase activity"/>
    <property type="evidence" value="ECO:0007669"/>
    <property type="project" value="UniProtKB-KW"/>
</dbReference>
<evidence type="ECO:0000259" key="4">
    <source>
        <dbReference type="PROSITE" id="PS50198"/>
    </source>
</evidence>
<evidence type="ECO:0000313" key="5">
    <source>
        <dbReference type="EMBL" id="MFD2607901.1"/>
    </source>
</evidence>
<dbReference type="InterPro" id="IPR027304">
    <property type="entry name" value="Trigger_fact/SurA_dom_sf"/>
</dbReference>